<dbReference type="AlphaFoldDB" id="A0A9K3D9N6"/>
<accession>A0A9K3D9N6</accession>
<gene>
    <name evidence="1" type="ORF">KIPB_012975</name>
</gene>
<feature type="non-terminal residue" evidence="1">
    <location>
        <position position="1"/>
    </location>
</feature>
<comment type="caution">
    <text evidence="1">The sequence shown here is derived from an EMBL/GenBank/DDBJ whole genome shotgun (WGS) entry which is preliminary data.</text>
</comment>
<evidence type="ECO:0000313" key="2">
    <source>
        <dbReference type="Proteomes" id="UP000265618"/>
    </source>
</evidence>
<dbReference type="EMBL" id="BDIP01005952">
    <property type="protein sequence ID" value="GIQ90250.1"/>
    <property type="molecule type" value="Genomic_DNA"/>
</dbReference>
<dbReference type="Proteomes" id="UP000265618">
    <property type="component" value="Unassembled WGS sequence"/>
</dbReference>
<keyword evidence="2" id="KW-1185">Reference proteome</keyword>
<proteinExistence type="predicted"/>
<organism evidence="1 2">
    <name type="scientific">Kipferlia bialata</name>
    <dbReference type="NCBI Taxonomy" id="797122"/>
    <lineage>
        <taxon>Eukaryota</taxon>
        <taxon>Metamonada</taxon>
        <taxon>Carpediemonas-like organisms</taxon>
        <taxon>Kipferlia</taxon>
    </lineage>
</organism>
<name>A0A9K3D9N6_9EUKA</name>
<evidence type="ECO:0000313" key="1">
    <source>
        <dbReference type="EMBL" id="GIQ90250.1"/>
    </source>
</evidence>
<protein>
    <submittedName>
        <fullName evidence="1">Uncharacterized protein</fullName>
    </submittedName>
</protein>
<sequence>MYHIQKDQNLRVALESNGLLREIMTNTGLMQEIEGFVRFAGDCGDLCLFIPQARLVTECTGTANKDMLTEFCKAHIVAFNSQRPWEYASMSGVRGQYNEKGRTLSVLLAPPDGKERMRHFADKRSVF</sequence>
<reference evidence="1 2" key="1">
    <citation type="journal article" date="2018" name="PLoS ONE">
        <title>The draft genome of Kipferlia bialata reveals reductive genome evolution in fornicate parasites.</title>
        <authorList>
            <person name="Tanifuji G."/>
            <person name="Takabayashi S."/>
            <person name="Kume K."/>
            <person name="Takagi M."/>
            <person name="Nakayama T."/>
            <person name="Kamikawa R."/>
            <person name="Inagaki Y."/>
            <person name="Hashimoto T."/>
        </authorList>
    </citation>
    <scope>NUCLEOTIDE SEQUENCE [LARGE SCALE GENOMIC DNA]</scope>
    <source>
        <strain evidence="1">NY0173</strain>
    </source>
</reference>